<feature type="domain" description="N-acetyltransferase" evidence="3">
    <location>
        <begin position="8"/>
        <end position="154"/>
    </location>
</feature>
<evidence type="ECO:0000256" key="2">
    <source>
        <dbReference type="ARBA" id="ARBA00023315"/>
    </source>
</evidence>
<evidence type="ECO:0000259" key="3">
    <source>
        <dbReference type="PROSITE" id="PS51186"/>
    </source>
</evidence>
<dbReference type="PANTHER" id="PTHR43877:SF1">
    <property type="entry name" value="ACETYLTRANSFERASE"/>
    <property type="match status" value="1"/>
</dbReference>
<sequence length="163" mass="17666">MSSHVADVALRPATWEDSAFCLRVHEAAMGAYVAAVHGWVDAEQRAYHERVFRPGSWQVVTVGGADAGNLVVEEHPDRLYLARLELHPDHQGQGVGARVLRTVTEAAAAGGRALFLDVLTVNTRARAFYERHGFRDVARHGLGGFKVTMRHVGSPPAAPGPAR</sequence>
<dbReference type="Pfam" id="PF00583">
    <property type="entry name" value="Acetyltransf_1"/>
    <property type="match status" value="1"/>
</dbReference>
<dbReference type="InterPro" id="IPR050832">
    <property type="entry name" value="Bact_Acetyltransf"/>
</dbReference>
<dbReference type="Proteomes" id="UP000176005">
    <property type="component" value="Unassembled WGS sequence"/>
</dbReference>
<dbReference type="RefSeq" id="WP_070020684.1">
    <property type="nucleotide sequence ID" value="NZ_LJGW01000716.1"/>
</dbReference>
<evidence type="ECO:0000256" key="1">
    <source>
        <dbReference type="ARBA" id="ARBA00022679"/>
    </source>
</evidence>
<keyword evidence="1" id="KW-0808">Transferase</keyword>
<dbReference type="PROSITE" id="PS51186">
    <property type="entry name" value="GNAT"/>
    <property type="match status" value="1"/>
</dbReference>
<evidence type="ECO:0000313" key="4">
    <source>
        <dbReference type="EMBL" id="OEV03059.1"/>
    </source>
</evidence>
<evidence type="ECO:0000313" key="5">
    <source>
        <dbReference type="Proteomes" id="UP000176005"/>
    </source>
</evidence>
<protein>
    <recommendedName>
        <fullName evidence="3">N-acetyltransferase domain-containing protein</fullName>
    </recommendedName>
</protein>
<accession>A0A1E7KGK4</accession>
<dbReference type="SUPFAM" id="SSF55729">
    <property type="entry name" value="Acyl-CoA N-acyltransferases (Nat)"/>
    <property type="match status" value="1"/>
</dbReference>
<keyword evidence="5" id="KW-1185">Reference proteome</keyword>
<dbReference type="InterPro" id="IPR016181">
    <property type="entry name" value="Acyl_CoA_acyltransferase"/>
</dbReference>
<comment type="caution">
    <text evidence="4">The sequence shown here is derived from an EMBL/GenBank/DDBJ whole genome shotgun (WGS) entry which is preliminary data.</text>
</comment>
<dbReference type="Gene3D" id="3.40.630.30">
    <property type="match status" value="1"/>
</dbReference>
<dbReference type="GO" id="GO:0016747">
    <property type="term" value="F:acyltransferase activity, transferring groups other than amino-acyl groups"/>
    <property type="evidence" value="ECO:0007669"/>
    <property type="project" value="InterPro"/>
</dbReference>
<reference evidence="4 5" key="1">
    <citation type="journal article" date="2016" name="Front. Microbiol.">
        <title>Comparative Genomics Analysis of Streptomyces Species Reveals Their Adaptation to the Marine Environment and Their Diversity at the Genomic Level.</title>
        <authorList>
            <person name="Tian X."/>
            <person name="Zhang Z."/>
            <person name="Yang T."/>
            <person name="Chen M."/>
            <person name="Li J."/>
            <person name="Chen F."/>
            <person name="Yang J."/>
            <person name="Li W."/>
            <person name="Zhang B."/>
            <person name="Zhang Z."/>
            <person name="Wu J."/>
            <person name="Zhang C."/>
            <person name="Long L."/>
            <person name="Xiao J."/>
        </authorList>
    </citation>
    <scope>NUCLEOTIDE SEQUENCE [LARGE SCALE GENOMIC DNA]</scope>
    <source>
        <strain evidence="4 5">SCSIO 10429</strain>
    </source>
</reference>
<name>A0A1E7KGK4_9ACTN</name>
<dbReference type="PANTHER" id="PTHR43877">
    <property type="entry name" value="AMINOALKYLPHOSPHONATE N-ACETYLTRANSFERASE-RELATED-RELATED"/>
    <property type="match status" value="1"/>
</dbReference>
<proteinExistence type="predicted"/>
<dbReference type="AlphaFoldDB" id="A0A1E7KGK4"/>
<organism evidence="4 5">
    <name type="scientific">Streptomyces nanshensis</name>
    <dbReference type="NCBI Taxonomy" id="518642"/>
    <lineage>
        <taxon>Bacteria</taxon>
        <taxon>Bacillati</taxon>
        <taxon>Actinomycetota</taxon>
        <taxon>Actinomycetes</taxon>
        <taxon>Kitasatosporales</taxon>
        <taxon>Streptomycetaceae</taxon>
        <taxon>Streptomyces</taxon>
    </lineage>
</organism>
<gene>
    <name evidence="4" type="ORF">AN218_32860</name>
</gene>
<dbReference type="InterPro" id="IPR000182">
    <property type="entry name" value="GNAT_dom"/>
</dbReference>
<keyword evidence="2" id="KW-0012">Acyltransferase</keyword>
<dbReference type="EMBL" id="LJGW01000716">
    <property type="protein sequence ID" value="OEV03059.1"/>
    <property type="molecule type" value="Genomic_DNA"/>
</dbReference>
<dbReference type="CDD" id="cd04301">
    <property type="entry name" value="NAT_SF"/>
    <property type="match status" value="1"/>
</dbReference>